<dbReference type="InterPro" id="IPR046873">
    <property type="entry name" value="HisK-N-like"/>
</dbReference>
<keyword evidence="12" id="KW-1185">Reference proteome</keyword>
<evidence type="ECO:0000313" key="12">
    <source>
        <dbReference type="Proteomes" id="UP000186922"/>
    </source>
</evidence>
<reference evidence="11 12" key="1">
    <citation type="journal article" date="2016" name="Nat. Commun.">
        <title>Extremotolerant tardigrade genome and improved radiotolerance of human cultured cells by tardigrade-unique protein.</title>
        <authorList>
            <person name="Hashimoto T."/>
            <person name="Horikawa D.D."/>
            <person name="Saito Y."/>
            <person name="Kuwahara H."/>
            <person name="Kozuka-Hata H."/>
            <person name="Shin-I T."/>
            <person name="Minakuchi Y."/>
            <person name="Ohishi K."/>
            <person name="Motoyama A."/>
            <person name="Aizu T."/>
            <person name="Enomoto A."/>
            <person name="Kondo K."/>
            <person name="Tanaka S."/>
            <person name="Hara Y."/>
            <person name="Koshikawa S."/>
            <person name="Sagara H."/>
            <person name="Miura T."/>
            <person name="Yokobori S."/>
            <person name="Miyagawa K."/>
            <person name="Suzuki Y."/>
            <person name="Kubo T."/>
            <person name="Oyama M."/>
            <person name="Kohara Y."/>
            <person name="Fujiyama A."/>
            <person name="Arakawa K."/>
            <person name="Katayama T."/>
            <person name="Toyoda A."/>
            <person name="Kunieda T."/>
        </authorList>
    </citation>
    <scope>NUCLEOTIDE SEQUENCE [LARGE SCALE GENOMIC DNA]</scope>
    <source>
        <strain evidence="11 12">YOKOZUNA-1</strain>
    </source>
</reference>
<dbReference type="InterPro" id="IPR011009">
    <property type="entry name" value="Kinase-like_dom_sf"/>
</dbReference>
<dbReference type="GO" id="GO:0000165">
    <property type="term" value="P:MAPK cascade"/>
    <property type="evidence" value="ECO:0007669"/>
    <property type="project" value="InterPro"/>
</dbReference>
<dbReference type="AlphaFoldDB" id="A0A1D1UFM0"/>
<evidence type="ECO:0000259" key="10">
    <source>
        <dbReference type="PROSITE" id="PS50011"/>
    </source>
</evidence>
<dbReference type="GO" id="GO:0046872">
    <property type="term" value="F:metal ion binding"/>
    <property type="evidence" value="ECO:0007669"/>
    <property type="project" value="UniProtKB-KW"/>
</dbReference>
<dbReference type="PROSITE" id="PS00107">
    <property type="entry name" value="PROTEIN_KINASE_ATP"/>
    <property type="match status" value="1"/>
</dbReference>
<evidence type="ECO:0000256" key="5">
    <source>
        <dbReference type="ARBA" id="ARBA00022777"/>
    </source>
</evidence>
<dbReference type="InterPro" id="IPR046872">
    <property type="entry name" value="DRHyd-ASK"/>
</dbReference>
<feature type="compositionally biased region" description="Low complexity" evidence="9">
    <location>
        <begin position="920"/>
        <end position="929"/>
    </location>
</feature>
<dbReference type="InterPro" id="IPR017441">
    <property type="entry name" value="Protein_kinase_ATP_BS"/>
</dbReference>
<evidence type="ECO:0000256" key="3">
    <source>
        <dbReference type="ARBA" id="ARBA00022723"/>
    </source>
</evidence>
<dbReference type="GO" id="GO:0005524">
    <property type="term" value="F:ATP binding"/>
    <property type="evidence" value="ECO:0007669"/>
    <property type="project" value="UniProtKB-UniRule"/>
</dbReference>
<dbReference type="PROSITE" id="PS50011">
    <property type="entry name" value="PROTEIN_KINASE_DOM"/>
    <property type="match status" value="1"/>
</dbReference>
<dbReference type="Pfam" id="PF20309">
    <property type="entry name" value="DRHyd-ASK"/>
    <property type="match status" value="1"/>
</dbReference>
<evidence type="ECO:0000256" key="6">
    <source>
        <dbReference type="ARBA" id="ARBA00022840"/>
    </source>
</evidence>
<keyword evidence="5" id="KW-0418">Kinase</keyword>
<keyword evidence="6 8" id="KW-0067">ATP-binding</keyword>
<gene>
    <name evidence="11" type="primary">RvY_01136-1</name>
    <name evidence="11" type="synonym">RvY_01136.1</name>
    <name evidence="11" type="ORF">RvY_01136</name>
</gene>
<dbReference type="EMBL" id="BDGG01000001">
    <property type="protein sequence ID" value="GAU88436.1"/>
    <property type="molecule type" value="Genomic_DNA"/>
</dbReference>
<feature type="region of interest" description="Disordered" evidence="9">
    <location>
        <begin position="917"/>
        <end position="942"/>
    </location>
</feature>
<keyword evidence="4 8" id="KW-0547">Nucleotide-binding</keyword>
<proteinExistence type="predicted"/>
<dbReference type="OrthoDB" id="275301at2759"/>
<comment type="caution">
    <text evidence="11">The sequence shown here is derived from an EMBL/GenBank/DDBJ whole genome shotgun (WGS) entry which is preliminary data.</text>
</comment>
<evidence type="ECO:0000256" key="2">
    <source>
        <dbReference type="ARBA" id="ARBA00022679"/>
    </source>
</evidence>
<dbReference type="InterPro" id="IPR008271">
    <property type="entry name" value="Ser/Thr_kinase_AS"/>
</dbReference>
<keyword evidence="7" id="KW-0175">Coiled coil</keyword>
<feature type="binding site" evidence="8">
    <location>
        <position position="632"/>
    </location>
    <ligand>
        <name>ATP</name>
        <dbReference type="ChEBI" id="CHEBI:30616"/>
    </ligand>
</feature>
<dbReference type="PROSITE" id="PS00108">
    <property type="entry name" value="PROTEIN_KINASE_ST"/>
    <property type="match status" value="1"/>
</dbReference>
<accession>A0A1D1UFM0</accession>
<dbReference type="PANTHER" id="PTHR11584:SF394">
    <property type="entry name" value="APOPTOTIC SIGNAL-REGULATING KINASE 1, ISOFORM C"/>
    <property type="match status" value="1"/>
</dbReference>
<dbReference type="Proteomes" id="UP000186922">
    <property type="component" value="Unassembled WGS sequence"/>
</dbReference>
<organism evidence="11 12">
    <name type="scientific">Ramazzottius varieornatus</name>
    <name type="common">Water bear</name>
    <name type="synonym">Tardigrade</name>
    <dbReference type="NCBI Taxonomy" id="947166"/>
    <lineage>
        <taxon>Eukaryota</taxon>
        <taxon>Metazoa</taxon>
        <taxon>Ecdysozoa</taxon>
        <taxon>Tardigrada</taxon>
        <taxon>Eutardigrada</taxon>
        <taxon>Parachela</taxon>
        <taxon>Hypsibioidea</taxon>
        <taxon>Ramazzottiidae</taxon>
        <taxon>Ramazzottius</taxon>
    </lineage>
</organism>
<protein>
    <recommendedName>
        <fullName evidence="10">Protein kinase domain-containing protein</fullName>
    </recommendedName>
</protein>
<dbReference type="PANTHER" id="PTHR11584">
    <property type="entry name" value="SERINE/THREONINE PROTEIN KINASE"/>
    <property type="match status" value="1"/>
</dbReference>
<dbReference type="STRING" id="947166.A0A1D1UFM0"/>
<dbReference type="SUPFAM" id="SSF56112">
    <property type="entry name" value="Protein kinase-like (PK-like)"/>
    <property type="match status" value="1"/>
</dbReference>
<dbReference type="Gene3D" id="3.30.200.20">
    <property type="entry name" value="Phosphorylase Kinase, domain 1"/>
    <property type="match status" value="1"/>
</dbReference>
<evidence type="ECO:0000256" key="4">
    <source>
        <dbReference type="ARBA" id="ARBA00022741"/>
    </source>
</evidence>
<evidence type="ECO:0000256" key="9">
    <source>
        <dbReference type="SAM" id="MobiDB-lite"/>
    </source>
</evidence>
<dbReference type="Pfam" id="PF13281">
    <property type="entry name" value="MAP3K_TRAF_bd"/>
    <property type="match status" value="1"/>
</dbReference>
<dbReference type="Gene3D" id="1.10.510.10">
    <property type="entry name" value="Transferase(Phosphotransferase) domain 1"/>
    <property type="match status" value="1"/>
</dbReference>
<keyword evidence="2" id="KW-0808">Transferase</keyword>
<dbReference type="InterPro" id="IPR043969">
    <property type="entry name" value="MAP3K_PH"/>
</dbReference>
<evidence type="ECO:0000313" key="11">
    <source>
        <dbReference type="EMBL" id="GAU88436.1"/>
    </source>
</evidence>
<dbReference type="InterPro" id="IPR000719">
    <property type="entry name" value="Prot_kinase_dom"/>
</dbReference>
<evidence type="ECO:0000256" key="1">
    <source>
        <dbReference type="ARBA" id="ARBA00022527"/>
    </source>
</evidence>
<evidence type="ECO:0000256" key="8">
    <source>
        <dbReference type="PROSITE-ProRule" id="PRU10141"/>
    </source>
</evidence>
<sequence length="1173" mass="131683">MSANREPARDRRLTLACVIDLVQPEGLPTRQKAYEDIVKAAKELQITLQLIQFERLDFGEAAVLDIVYSADVAIVDMSISSQQISLSGHIGSRERFEMQEAIILYHSEMVHGFRSSLGAAAMNSIGYSLSEDGERCVVTESWMADAGITLHSKIKLMLKDMKPATSTRAIQKFLEDLRKARDSLTGAELKTELDNLRHGFDSDPTLLSTETAFNLTLSFRDIQDYSSMISLIDDVKSKSEQPAAQSLLQNSDFMYWYSFALVRRNQPGDRAKALDVIEKLCSDTSYSNPDGVCLCGRIYKDMFAESKYTNRSQLLKAIEWYRKGFALKPNEFAGINLATLLVVSGERFEQSPELQSVLIQLNHMIGRKGSLDSLKEYWIVATFFEMSVLARDFKKAGQAAECMYKLKPPLWHIGSTMGNIKLIDKACGFKNGMEQNDKDGAESLDSSIVMDDDEELYQFWLELFNDALSAPHPTAVHFPVLVLEDTVSKRRLLPHYVTVNVDEDAAGERSIKIWQVSNAEDGVEVLFKQEHVKGAALNKQDERCIFLYVAYNVSEALQLYFSCGSQRDRFNQLCKAFLTSAEDFVDLDEEEASIEYDYEVDEKGQRILLGSGTFGRVYAAHNSNTQVKMAVKEIKVSNDDAVQPLHDEIKLHSKLNHKNIVQLHGSVYENGFFKIFMEQVPGGSLSVLLRSWGPLKNNETTIAYYSRQILEGLKYLHDQKIVHRDIKGGNVLVNTFNGILKISDFGTSKRLSGLNSNASSFKGTFQYMAPEVIDAQNQRGYATPADIWSFGCTVVEMAQGKPPFSDVQSPMVAMFKVGREKSHPAIPEELSDVCKNFILETFKAVPAERMAAADLLKHPFLRDTYKKKHRHSISASLDGLGRSLSVPRESGTDSVDEGNMTDRPPLKLRTAAHASMMDKGMGTPSTTPAPGSPVPDADSAGTNYWNRKQDEAQSTLLKILQDERSHLVARMQETFENNNRDGQSLLDAEASELLLKGIEKSVEKCEGDLGRIAARIVVEELKKNTPEAEHGRLFKQLQLFLFLLKREIQDVLRTRSIKPHWMFAFDDMIGRAVQIILQQMGFSFDGNESTLERREYTSQTSTSQGSSGIAHYETASARLVKLQDGSAALMEQLIQAEVRYQDLLKRSLNDKHQLIRLLEAQLMNQAKDLPHSS</sequence>
<feature type="region of interest" description="Disordered" evidence="9">
    <location>
        <begin position="879"/>
        <end position="905"/>
    </location>
</feature>
<feature type="domain" description="Protein kinase" evidence="10">
    <location>
        <begin position="603"/>
        <end position="861"/>
    </location>
</feature>
<keyword evidence="1" id="KW-0723">Serine/threonine-protein kinase</keyword>
<dbReference type="Pfam" id="PF20302">
    <property type="entry name" value="HisK-N-like"/>
    <property type="match status" value="1"/>
</dbReference>
<dbReference type="Pfam" id="PF19039">
    <property type="entry name" value="ASK_PH"/>
    <property type="match status" value="1"/>
</dbReference>
<keyword evidence="3" id="KW-0479">Metal-binding</keyword>
<evidence type="ECO:0000256" key="7">
    <source>
        <dbReference type="ARBA" id="ARBA00023054"/>
    </source>
</evidence>
<dbReference type="InterPro" id="IPR025136">
    <property type="entry name" value="MAP3K_TRAF-bd"/>
</dbReference>
<dbReference type="SMART" id="SM00220">
    <property type="entry name" value="S_TKc"/>
    <property type="match status" value="1"/>
</dbReference>
<name>A0A1D1UFM0_RAMVA</name>
<dbReference type="GO" id="GO:0004674">
    <property type="term" value="F:protein serine/threonine kinase activity"/>
    <property type="evidence" value="ECO:0007669"/>
    <property type="project" value="UniProtKB-KW"/>
</dbReference>
<dbReference type="Pfam" id="PF00069">
    <property type="entry name" value="Pkinase"/>
    <property type="match status" value="1"/>
</dbReference>